<dbReference type="AlphaFoldDB" id="A0A1J6JL37"/>
<dbReference type="Proteomes" id="UP000187609">
    <property type="component" value="Unassembled WGS sequence"/>
</dbReference>
<evidence type="ECO:0000256" key="1">
    <source>
        <dbReference type="SAM" id="Phobius"/>
    </source>
</evidence>
<sequence>ACRKKTAKGPSFCLWTFPVLVDGPFGVVTAAEMIGVILFSAYIIWAVVMYSIRNVGLYLYFMFKT</sequence>
<feature type="non-terminal residue" evidence="2">
    <location>
        <position position="1"/>
    </location>
</feature>
<evidence type="ECO:0000313" key="3">
    <source>
        <dbReference type="Proteomes" id="UP000187609"/>
    </source>
</evidence>
<keyword evidence="1" id="KW-0472">Membrane</keyword>
<accession>A0A1J6JL37</accession>
<dbReference type="EMBL" id="MJEQ01037183">
    <property type="protein sequence ID" value="OIT07625.1"/>
    <property type="molecule type" value="Genomic_DNA"/>
</dbReference>
<feature type="transmembrane region" description="Helical" evidence="1">
    <location>
        <begin position="37"/>
        <end position="61"/>
    </location>
</feature>
<reference evidence="2" key="1">
    <citation type="submission" date="2016-11" db="EMBL/GenBank/DDBJ databases">
        <title>The genome of Nicotiana attenuata.</title>
        <authorList>
            <person name="Xu S."/>
            <person name="Brockmoeller T."/>
            <person name="Gaquerel E."/>
            <person name="Navarro A."/>
            <person name="Kuhl H."/>
            <person name="Gase K."/>
            <person name="Ling Z."/>
            <person name="Zhou W."/>
            <person name="Kreitzer C."/>
            <person name="Stanke M."/>
            <person name="Tang H."/>
            <person name="Lyons E."/>
            <person name="Pandey P."/>
            <person name="Pandey S.P."/>
            <person name="Timmermann B."/>
            <person name="Baldwin I.T."/>
        </authorList>
    </citation>
    <scope>NUCLEOTIDE SEQUENCE [LARGE SCALE GENOMIC DNA]</scope>
    <source>
        <strain evidence="2">UT</strain>
    </source>
</reference>
<keyword evidence="3" id="KW-1185">Reference proteome</keyword>
<dbReference type="Gramene" id="OIT07625">
    <property type="protein sequence ID" value="OIT07625"/>
    <property type="gene ID" value="A4A49_29426"/>
</dbReference>
<keyword evidence="1" id="KW-0812">Transmembrane</keyword>
<gene>
    <name evidence="2" type="primary">FRO7_2</name>
    <name evidence="2" type="ORF">A4A49_29426</name>
</gene>
<name>A0A1J6JL37_NICAT</name>
<evidence type="ECO:0000313" key="2">
    <source>
        <dbReference type="EMBL" id="OIT07625.1"/>
    </source>
</evidence>
<organism evidence="2 3">
    <name type="scientific">Nicotiana attenuata</name>
    <name type="common">Coyote tobacco</name>
    <dbReference type="NCBI Taxonomy" id="49451"/>
    <lineage>
        <taxon>Eukaryota</taxon>
        <taxon>Viridiplantae</taxon>
        <taxon>Streptophyta</taxon>
        <taxon>Embryophyta</taxon>
        <taxon>Tracheophyta</taxon>
        <taxon>Spermatophyta</taxon>
        <taxon>Magnoliopsida</taxon>
        <taxon>eudicotyledons</taxon>
        <taxon>Gunneridae</taxon>
        <taxon>Pentapetalae</taxon>
        <taxon>asterids</taxon>
        <taxon>lamiids</taxon>
        <taxon>Solanales</taxon>
        <taxon>Solanaceae</taxon>
        <taxon>Nicotianoideae</taxon>
        <taxon>Nicotianeae</taxon>
        <taxon>Nicotiana</taxon>
    </lineage>
</organism>
<dbReference type="STRING" id="49451.A0A1J6JL37"/>
<protein>
    <submittedName>
        <fullName evidence="2">Ferric reduction oxidase 7, chloroplastic</fullName>
    </submittedName>
</protein>
<proteinExistence type="predicted"/>
<comment type="caution">
    <text evidence="2">The sequence shown here is derived from an EMBL/GenBank/DDBJ whole genome shotgun (WGS) entry which is preliminary data.</text>
</comment>
<feature type="transmembrane region" description="Helical" evidence="1">
    <location>
        <begin position="12"/>
        <end position="31"/>
    </location>
</feature>
<keyword evidence="1" id="KW-1133">Transmembrane helix</keyword>